<dbReference type="InterPro" id="IPR041522">
    <property type="entry name" value="CdaR_GGDEF"/>
</dbReference>
<dbReference type="EMBL" id="JACCBF010000001">
    <property type="protein sequence ID" value="NYD31748.1"/>
    <property type="molecule type" value="Genomic_DNA"/>
</dbReference>
<reference evidence="5 6" key="1">
    <citation type="submission" date="2020-07" db="EMBL/GenBank/DDBJ databases">
        <title>Sequencing the genomes of 1000 actinobacteria strains.</title>
        <authorList>
            <person name="Klenk H.-P."/>
        </authorList>
    </citation>
    <scope>NUCLEOTIDE SEQUENCE [LARGE SCALE GENOMIC DNA]</scope>
    <source>
        <strain evidence="5 6">DSM 19082</strain>
    </source>
</reference>
<comment type="similarity">
    <text evidence="1">Belongs to the CdaR family.</text>
</comment>
<evidence type="ECO:0008006" key="7">
    <source>
        <dbReference type="Google" id="ProtNLM"/>
    </source>
</evidence>
<evidence type="ECO:0000313" key="6">
    <source>
        <dbReference type="Proteomes" id="UP000582231"/>
    </source>
</evidence>
<accession>A0A852RMC2</accession>
<feature type="domain" description="PucR C-terminal helix-turn-helix" evidence="2">
    <location>
        <begin position="330"/>
        <end position="385"/>
    </location>
</feature>
<feature type="domain" description="CdaR GGDEF-like" evidence="4">
    <location>
        <begin position="173"/>
        <end position="278"/>
    </location>
</feature>
<dbReference type="Proteomes" id="UP000582231">
    <property type="component" value="Unassembled WGS sequence"/>
</dbReference>
<dbReference type="InterPro" id="IPR051448">
    <property type="entry name" value="CdaR-like_regulators"/>
</dbReference>
<dbReference type="PANTHER" id="PTHR33744:SF1">
    <property type="entry name" value="DNA-BINDING TRANSCRIPTIONAL ACTIVATOR ADER"/>
    <property type="match status" value="1"/>
</dbReference>
<evidence type="ECO:0000313" key="5">
    <source>
        <dbReference type="EMBL" id="NYD31748.1"/>
    </source>
</evidence>
<dbReference type="InterPro" id="IPR042070">
    <property type="entry name" value="PucR_C-HTH_sf"/>
</dbReference>
<dbReference type="Pfam" id="PF17853">
    <property type="entry name" value="GGDEF_2"/>
    <property type="match status" value="1"/>
</dbReference>
<dbReference type="Pfam" id="PF13556">
    <property type="entry name" value="HTH_30"/>
    <property type="match status" value="1"/>
</dbReference>
<dbReference type="InterPro" id="IPR025736">
    <property type="entry name" value="PucR_C-HTH_dom"/>
</dbReference>
<evidence type="ECO:0000256" key="1">
    <source>
        <dbReference type="ARBA" id="ARBA00006754"/>
    </source>
</evidence>
<protein>
    <recommendedName>
        <fullName evidence="7">PucR family transcriptional regulator</fullName>
    </recommendedName>
</protein>
<evidence type="ECO:0000259" key="2">
    <source>
        <dbReference type="Pfam" id="PF13556"/>
    </source>
</evidence>
<dbReference type="Pfam" id="PF14361">
    <property type="entry name" value="RsbRD_N"/>
    <property type="match status" value="1"/>
</dbReference>
<dbReference type="AlphaFoldDB" id="A0A852RMC2"/>
<organism evidence="5 6">
    <name type="scientific">Nocardioides kongjuensis</name>
    <dbReference type="NCBI Taxonomy" id="349522"/>
    <lineage>
        <taxon>Bacteria</taxon>
        <taxon>Bacillati</taxon>
        <taxon>Actinomycetota</taxon>
        <taxon>Actinomycetes</taxon>
        <taxon>Propionibacteriales</taxon>
        <taxon>Nocardioidaceae</taxon>
        <taxon>Nocardioides</taxon>
    </lineage>
</organism>
<gene>
    <name evidence="5" type="ORF">BJ958_003294</name>
</gene>
<dbReference type="RefSeq" id="WP_179728019.1">
    <property type="nucleotide sequence ID" value="NZ_BAABEF010000001.1"/>
</dbReference>
<dbReference type="Gene3D" id="1.10.10.2840">
    <property type="entry name" value="PucR C-terminal helix-turn-helix domain"/>
    <property type="match status" value="1"/>
</dbReference>
<keyword evidence="6" id="KW-1185">Reference proteome</keyword>
<name>A0A852RMC2_9ACTN</name>
<dbReference type="InterPro" id="IPR025751">
    <property type="entry name" value="RsbRD_N_dom"/>
</dbReference>
<evidence type="ECO:0000259" key="4">
    <source>
        <dbReference type="Pfam" id="PF17853"/>
    </source>
</evidence>
<evidence type="ECO:0000259" key="3">
    <source>
        <dbReference type="Pfam" id="PF14361"/>
    </source>
</evidence>
<comment type="caution">
    <text evidence="5">The sequence shown here is derived from an EMBL/GenBank/DDBJ whole genome shotgun (WGS) entry which is preliminary data.</text>
</comment>
<feature type="domain" description="RsbT co-antagonist protein RsbRD N-terminal" evidence="3">
    <location>
        <begin position="23"/>
        <end position="156"/>
    </location>
</feature>
<proteinExistence type="inferred from homology"/>
<dbReference type="PANTHER" id="PTHR33744">
    <property type="entry name" value="CARBOHYDRATE DIACID REGULATOR"/>
    <property type="match status" value="1"/>
</dbReference>
<sequence length="393" mass="42042">MSGPDVNAEVRKLSARLLPESEQLGAAMAQRIRDEIPVYDGGEVVTHEELVASCTLNARYILGNLAGDVSASETPSETGTTRAEQGVPYAMVLQAFRVGSRFIWEVLVDRADPEDRDRLLLAAADIWAVSDQLAADVTDAYRRALADRARRDGQMRAVLVGSLLDGDADATAYVGETAGMLDLGRATEYVVVSAESPTPGAEGLPDVERALRRANVRSAWRLDHDHQEGVVALRFGFGAEHLVEVLTGLAQARVGVSTVVGRLDDIQEARRQARVACAAVSPGAAVVGRFGADPLAVLLAASPDQARVLVDAVLAPVMALPEDDRAVVFATARAWLAAGGSTSTAARELHVHRNTVRYRIRRLEEITGRDLARPVDAAELYVALECVRILGLG</sequence>